<reference evidence="9 10" key="1">
    <citation type="submission" date="2014-07" db="EMBL/GenBank/DDBJ databases">
        <authorList>
            <person name="Lee K."/>
            <person name="Lim J.Y."/>
            <person name="Hwang I."/>
        </authorList>
    </citation>
    <scope>NUCLEOTIDE SEQUENCE [LARGE SCALE GENOMIC DNA]</scope>
    <source>
        <strain evidence="9 10">KL28</strain>
    </source>
</reference>
<organism evidence="9 10">
    <name type="scientific">Pseudomonas alkylphenolica</name>
    <dbReference type="NCBI Taxonomy" id="237609"/>
    <lineage>
        <taxon>Bacteria</taxon>
        <taxon>Pseudomonadati</taxon>
        <taxon>Pseudomonadota</taxon>
        <taxon>Gammaproteobacteria</taxon>
        <taxon>Pseudomonadales</taxon>
        <taxon>Pseudomonadaceae</taxon>
        <taxon>Pseudomonas</taxon>
    </lineage>
</organism>
<evidence type="ECO:0000256" key="7">
    <source>
        <dbReference type="SAM" id="SignalP"/>
    </source>
</evidence>
<dbReference type="PANTHER" id="PTHR47235">
    <property type="entry name" value="BLR6548 PROTEIN"/>
    <property type="match status" value="1"/>
</dbReference>
<dbReference type="eggNOG" id="COG2010">
    <property type="taxonomic scope" value="Bacteria"/>
</dbReference>
<proteinExistence type="inferred from homology"/>
<accession>A0A077F8Y5</accession>
<dbReference type="InterPro" id="IPR009056">
    <property type="entry name" value="Cyt_c-like_dom"/>
</dbReference>
<dbReference type="GO" id="GO:0020037">
    <property type="term" value="F:heme binding"/>
    <property type="evidence" value="ECO:0007669"/>
    <property type="project" value="InterPro"/>
</dbReference>
<evidence type="ECO:0000256" key="5">
    <source>
        <dbReference type="ARBA" id="ARBA00023004"/>
    </source>
</evidence>
<dbReference type="HOGENOM" id="CLU_037508_0_0_6"/>
<evidence type="ECO:0000259" key="8">
    <source>
        <dbReference type="PROSITE" id="PS51007"/>
    </source>
</evidence>
<name>A0A077F8Y5_9PSED</name>
<dbReference type="Proteomes" id="UP000028931">
    <property type="component" value="Chromosome"/>
</dbReference>
<dbReference type="Gene3D" id="3.40.50.2300">
    <property type="match status" value="1"/>
</dbReference>
<feature type="domain" description="Cytochrome c" evidence="8">
    <location>
        <begin position="27"/>
        <end position="153"/>
    </location>
</feature>
<keyword evidence="4 7" id="KW-0732">Signal</keyword>
<keyword evidence="5 6" id="KW-0408">Iron</keyword>
<dbReference type="eggNOG" id="COG0683">
    <property type="taxonomic scope" value="Bacteria"/>
</dbReference>
<dbReference type="Pfam" id="PF00034">
    <property type="entry name" value="Cytochrom_C"/>
    <property type="match status" value="1"/>
</dbReference>
<keyword evidence="3 6" id="KW-0479">Metal-binding</keyword>
<dbReference type="AlphaFoldDB" id="A0A077F8Y5"/>
<dbReference type="InterPro" id="IPR036909">
    <property type="entry name" value="Cyt_c-like_dom_sf"/>
</dbReference>
<dbReference type="RefSeq" id="WP_257011799.1">
    <property type="nucleotide sequence ID" value="NZ_CP009048.1"/>
</dbReference>
<dbReference type="SUPFAM" id="SSF53822">
    <property type="entry name" value="Periplasmic binding protein-like I"/>
    <property type="match status" value="1"/>
</dbReference>
<feature type="chain" id="PRO_5001718112" evidence="7">
    <location>
        <begin position="23"/>
        <end position="511"/>
    </location>
</feature>
<dbReference type="InterPro" id="IPR028081">
    <property type="entry name" value="Leu-bd"/>
</dbReference>
<sequence>MTSALRTGTLLLMLIASSLAQALDLTPAELAGKRLYREGLSSSDAQVSARVGAADMLVPASVVPCGSCHGADGLGRAEGGVRPPPLNWQRLALGQGLRSSNGRAYPAYTESSLARAIQQGRDPAGNRLDPAMPRFVLSMADQRNLTAYLKRLADDRDPGVEAQTLRLGTMLPGEGALAGPARVVAAVLEDQIKQLNQQGGIHGRQLQLINVDPGPDLASAERALTQMLEQEQVFALIAPLAPALDATLASRLEQARMPMIGTAPLLTGSTQIFDPLPGLDEQLLSLADYAQSNLMLQQAGTQIVYVDPAQASLARHLEQQLQNRGWREVKARALTEQAPEGQALFFLGQGEDFARLTTQLQQVGRTPYLFAAANQVSSQLPQVPDAWSRRVFLAYPFVPDDWTPAGRQTLSDMRRRQGLDGRQGVLQVSTWCAVQLLGDALKRVGRDASREKLIQALEGLHDVQTGLTPPLSFGPGRRQGLAGAHVVTLEMPGPVFYPVAAYRPVAEVNAP</sequence>
<dbReference type="GO" id="GO:0009055">
    <property type="term" value="F:electron transfer activity"/>
    <property type="evidence" value="ECO:0007669"/>
    <property type="project" value="InterPro"/>
</dbReference>
<gene>
    <name evidence="9" type="ORF">PSAKL28_27500</name>
</gene>
<evidence type="ECO:0000256" key="1">
    <source>
        <dbReference type="ARBA" id="ARBA00010062"/>
    </source>
</evidence>
<dbReference type="Pfam" id="PF13458">
    <property type="entry name" value="Peripla_BP_6"/>
    <property type="match status" value="1"/>
</dbReference>
<evidence type="ECO:0000256" key="4">
    <source>
        <dbReference type="ARBA" id="ARBA00022729"/>
    </source>
</evidence>
<protein>
    <submittedName>
        <fullName evidence="9">Cytochrome c</fullName>
    </submittedName>
</protein>
<dbReference type="PANTHER" id="PTHR47235:SF1">
    <property type="entry name" value="BLR6548 PROTEIN"/>
    <property type="match status" value="1"/>
</dbReference>
<feature type="signal peptide" evidence="7">
    <location>
        <begin position="1"/>
        <end position="22"/>
    </location>
</feature>
<dbReference type="KEGG" id="palk:PSAKL28_27500"/>
<dbReference type="Gene3D" id="1.10.760.10">
    <property type="entry name" value="Cytochrome c-like domain"/>
    <property type="match status" value="1"/>
</dbReference>
<dbReference type="PROSITE" id="PS51007">
    <property type="entry name" value="CYTC"/>
    <property type="match status" value="1"/>
</dbReference>
<keyword evidence="2 6" id="KW-0349">Heme</keyword>
<evidence type="ECO:0000256" key="2">
    <source>
        <dbReference type="ARBA" id="ARBA00022617"/>
    </source>
</evidence>
<dbReference type="SUPFAM" id="SSF46626">
    <property type="entry name" value="Cytochrome c"/>
    <property type="match status" value="1"/>
</dbReference>
<evidence type="ECO:0000313" key="9">
    <source>
        <dbReference type="EMBL" id="AIL61942.1"/>
    </source>
</evidence>
<evidence type="ECO:0000256" key="3">
    <source>
        <dbReference type="ARBA" id="ARBA00022723"/>
    </source>
</evidence>
<dbReference type="InterPro" id="IPR028082">
    <property type="entry name" value="Peripla_BP_I"/>
</dbReference>
<dbReference type="EMBL" id="CP009048">
    <property type="protein sequence ID" value="AIL61942.1"/>
    <property type="molecule type" value="Genomic_DNA"/>
</dbReference>
<evidence type="ECO:0000256" key="6">
    <source>
        <dbReference type="PROSITE-ProRule" id="PRU00433"/>
    </source>
</evidence>
<evidence type="ECO:0000313" key="10">
    <source>
        <dbReference type="Proteomes" id="UP000028931"/>
    </source>
</evidence>
<dbReference type="GO" id="GO:0046872">
    <property type="term" value="F:metal ion binding"/>
    <property type="evidence" value="ECO:0007669"/>
    <property type="project" value="UniProtKB-KW"/>
</dbReference>
<comment type="similarity">
    <text evidence="1">Belongs to the leucine-binding protein family.</text>
</comment>